<dbReference type="EMBL" id="AP003216">
    <property type="protein sequence ID" value="BAD52818.1"/>
    <property type="molecule type" value="Genomic_DNA"/>
</dbReference>
<organism evidence="3">
    <name type="scientific">Oryza sativa subsp. japonica</name>
    <name type="common">Rice</name>
    <dbReference type="NCBI Taxonomy" id="39947"/>
    <lineage>
        <taxon>Eukaryota</taxon>
        <taxon>Viridiplantae</taxon>
        <taxon>Streptophyta</taxon>
        <taxon>Embryophyta</taxon>
        <taxon>Tracheophyta</taxon>
        <taxon>Spermatophyta</taxon>
        <taxon>Magnoliopsida</taxon>
        <taxon>Liliopsida</taxon>
        <taxon>Poales</taxon>
        <taxon>Poaceae</taxon>
        <taxon>BOP clade</taxon>
        <taxon>Oryzoideae</taxon>
        <taxon>Oryzeae</taxon>
        <taxon>Oryzinae</taxon>
        <taxon>Oryza</taxon>
        <taxon>Oryza sativa</taxon>
    </lineage>
</organism>
<evidence type="ECO:0000313" key="3">
    <source>
        <dbReference type="EMBL" id="BAD53049.1"/>
    </source>
</evidence>
<accession>Q5ZBN7</accession>
<evidence type="ECO:0000256" key="1">
    <source>
        <dbReference type="SAM" id="MobiDB-lite"/>
    </source>
</evidence>
<evidence type="ECO:0000313" key="2">
    <source>
        <dbReference type="EMBL" id="BAD52818.1"/>
    </source>
</evidence>
<evidence type="ECO:0000313" key="4">
    <source>
        <dbReference type="Proteomes" id="UP000000763"/>
    </source>
</evidence>
<reference evidence="4" key="3">
    <citation type="journal article" date="2008" name="Nucleic Acids Res.">
        <title>The rice annotation project database (RAP-DB): 2008 update.</title>
        <authorList>
            <consortium name="The rice annotation project (RAP)"/>
        </authorList>
    </citation>
    <scope>GENOME REANNOTATION</scope>
    <source>
        <strain evidence="4">cv. Nipponbare</strain>
    </source>
</reference>
<protein>
    <submittedName>
        <fullName evidence="3">Uncharacterized protein</fullName>
    </submittedName>
</protein>
<dbReference type="EMBL" id="AP003303">
    <property type="protein sequence ID" value="BAD53049.1"/>
    <property type="molecule type" value="Genomic_DNA"/>
</dbReference>
<name>Q5ZBN7_ORYSJ</name>
<proteinExistence type="predicted"/>
<dbReference type="Proteomes" id="UP000000763">
    <property type="component" value="Chromosome 1"/>
</dbReference>
<dbReference type="Proteomes" id="UP000817658">
    <property type="component" value="Chromosome 1"/>
</dbReference>
<dbReference type="AlphaFoldDB" id="Q5ZBN7"/>
<feature type="compositionally biased region" description="Basic and acidic residues" evidence="1">
    <location>
        <begin position="62"/>
        <end position="72"/>
    </location>
</feature>
<reference evidence="3" key="1">
    <citation type="journal article" date="2002" name="Nature">
        <title>The genome sequence and structure of rice chromosome 1.</title>
        <authorList>
            <person name="Sasaki T."/>
            <person name="Matsumoto T."/>
            <person name="Yamamoto K."/>
            <person name="Sakata K."/>
            <person name="Baba T."/>
            <person name="Katayose Y."/>
            <person name="Wu J."/>
            <person name="Niimura Y."/>
            <person name="Cheng Z."/>
            <person name="Nagamura Y."/>
            <person name="Antonio B.A."/>
            <person name="Kanamori H."/>
            <person name="Hosokawa S."/>
            <person name="Masukawa M."/>
            <person name="Arikawa K."/>
            <person name="Chiden Y."/>
            <person name="Hayashi M."/>
            <person name="Okamoto M."/>
            <person name="Ando T."/>
            <person name="Aoki H."/>
            <person name="Arita K."/>
            <person name="Hamada M."/>
            <person name="Harada C."/>
            <person name="Hijishita S."/>
            <person name="Honda M."/>
            <person name="Ichikawa Y."/>
            <person name="Idonuma A."/>
            <person name="Iijima M."/>
            <person name="Ikeda M."/>
            <person name="Ikeno M."/>
            <person name="Itoh S."/>
            <person name="Itoh T."/>
            <person name="Itoh Y."/>
            <person name="Itoh Y."/>
            <person name="Iwabuchi A."/>
            <person name="Kamiya K."/>
            <person name="Karasawa W."/>
            <person name="Katagiri S."/>
            <person name="Kikuta A."/>
            <person name="Kobayashi N."/>
            <person name="Kono I."/>
            <person name="Machita K."/>
            <person name="Maehara T."/>
            <person name="Mizuno H."/>
            <person name="Mizubayashi T."/>
            <person name="Mukai Y."/>
            <person name="Nagasaki H."/>
            <person name="Nakashima M."/>
            <person name="Nakama Y."/>
            <person name="Nakamichi Y."/>
            <person name="Nakamura M."/>
            <person name="Namiki N."/>
            <person name="Negishi M."/>
            <person name="Ohta I."/>
            <person name="Ono N."/>
            <person name="Saji S."/>
            <person name="Sakai K."/>
            <person name="Shibata M."/>
            <person name="Shimokawa T."/>
            <person name="Shomura A."/>
            <person name="Song J."/>
            <person name="Takazaki Y."/>
            <person name="Terasawa K."/>
            <person name="Tsuji K."/>
            <person name="Waki K."/>
            <person name="Yamagata H."/>
            <person name="Yamane H."/>
            <person name="Yoshiki S."/>
            <person name="Yoshihara R."/>
            <person name="Yukawa K."/>
            <person name="Zhong H."/>
            <person name="Iwama H."/>
            <person name="Endo T."/>
            <person name="Ito H."/>
            <person name="Hahn J.H."/>
            <person name="Kim H.I."/>
            <person name="Eun M.Y."/>
            <person name="Yano M."/>
            <person name="Jiang J."/>
            <person name="Gojobori T."/>
        </authorList>
    </citation>
    <scope>NUCLEOTIDE SEQUENCE</scope>
</reference>
<gene>
    <name evidence="2" type="ORF">OSJNBa0090K04.7</name>
    <name evidence="3" type="ORF">P0704D04.15</name>
</gene>
<reference evidence="4" key="2">
    <citation type="journal article" date="2005" name="Nature">
        <title>The map-based sequence of the rice genome.</title>
        <authorList>
            <consortium name="International rice genome sequencing project (IRGSP)"/>
            <person name="Matsumoto T."/>
            <person name="Wu J."/>
            <person name="Kanamori H."/>
            <person name="Katayose Y."/>
            <person name="Fujisawa M."/>
            <person name="Namiki N."/>
            <person name="Mizuno H."/>
            <person name="Yamamoto K."/>
            <person name="Antonio B.A."/>
            <person name="Baba T."/>
            <person name="Sakata K."/>
            <person name="Nagamura Y."/>
            <person name="Aoki H."/>
            <person name="Arikawa K."/>
            <person name="Arita K."/>
            <person name="Bito T."/>
            <person name="Chiden Y."/>
            <person name="Fujitsuka N."/>
            <person name="Fukunaka R."/>
            <person name="Hamada M."/>
            <person name="Harada C."/>
            <person name="Hayashi A."/>
            <person name="Hijishita S."/>
            <person name="Honda M."/>
            <person name="Hosokawa S."/>
            <person name="Ichikawa Y."/>
            <person name="Idonuma A."/>
            <person name="Iijima M."/>
            <person name="Ikeda M."/>
            <person name="Ikeno M."/>
            <person name="Ito K."/>
            <person name="Ito S."/>
            <person name="Ito T."/>
            <person name="Ito Y."/>
            <person name="Ito Y."/>
            <person name="Iwabuchi A."/>
            <person name="Kamiya K."/>
            <person name="Karasawa W."/>
            <person name="Kurita K."/>
            <person name="Katagiri S."/>
            <person name="Kikuta A."/>
            <person name="Kobayashi H."/>
            <person name="Kobayashi N."/>
            <person name="Machita K."/>
            <person name="Maehara T."/>
            <person name="Masukawa M."/>
            <person name="Mizubayashi T."/>
            <person name="Mukai Y."/>
            <person name="Nagasaki H."/>
            <person name="Nagata Y."/>
            <person name="Naito S."/>
            <person name="Nakashima M."/>
            <person name="Nakama Y."/>
            <person name="Nakamichi Y."/>
            <person name="Nakamura M."/>
            <person name="Meguro A."/>
            <person name="Negishi M."/>
            <person name="Ohta I."/>
            <person name="Ohta T."/>
            <person name="Okamoto M."/>
            <person name="Ono N."/>
            <person name="Saji S."/>
            <person name="Sakaguchi M."/>
            <person name="Sakai K."/>
            <person name="Shibata M."/>
            <person name="Shimokawa T."/>
            <person name="Song J."/>
            <person name="Takazaki Y."/>
            <person name="Terasawa K."/>
            <person name="Tsugane M."/>
            <person name="Tsuji K."/>
            <person name="Ueda S."/>
            <person name="Waki K."/>
            <person name="Yamagata H."/>
            <person name="Yamamoto M."/>
            <person name="Yamamoto S."/>
            <person name="Yamane H."/>
            <person name="Yoshiki S."/>
            <person name="Yoshihara R."/>
            <person name="Yukawa K."/>
            <person name="Zhong H."/>
            <person name="Yano M."/>
            <person name="Yuan Q."/>
            <person name="Ouyang S."/>
            <person name="Liu J."/>
            <person name="Jones K.M."/>
            <person name="Gansberger K."/>
            <person name="Moffat K."/>
            <person name="Hill J."/>
            <person name="Bera J."/>
            <person name="Fadrosh D."/>
            <person name="Jin S."/>
            <person name="Johri S."/>
            <person name="Kim M."/>
            <person name="Overton L."/>
            <person name="Reardon M."/>
            <person name="Tsitrin T."/>
            <person name="Vuong H."/>
            <person name="Weaver B."/>
            <person name="Ciecko A."/>
            <person name="Tallon L."/>
            <person name="Jackson J."/>
            <person name="Pai G."/>
            <person name="Aken S.V."/>
            <person name="Utterback T."/>
            <person name="Reidmuller S."/>
            <person name="Feldblyum T."/>
            <person name="Hsiao J."/>
            <person name="Zismann V."/>
            <person name="Iobst S."/>
            <person name="de Vazeille A.R."/>
            <person name="Buell C.R."/>
            <person name="Ying K."/>
            <person name="Li Y."/>
            <person name="Lu T."/>
            <person name="Huang Y."/>
            <person name="Zhao Q."/>
            <person name="Feng Q."/>
            <person name="Zhang L."/>
            <person name="Zhu J."/>
            <person name="Weng Q."/>
            <person name="Mu J."/>
            <person name="Lu Y."/>
            <person name="Fan D."/>
            <person name="Liu Y."/>
            <person name="Guan J."/>
            <person name="Zhang Y."/>
            <person name="Yu S."/>
            <person name="Liu X."/>
            <person name="Zhang Y."/>
            <person name="Hong G."/>
            <person name="Han B."/>
            <person name="Choisne N."/>
            <person name="Demange N."/>
            <person name="Orjeda G."/>
            <person name="Samain S."/>
            <person name="Cattolico L."/>
            <person name="Pelletier E."/>
            <person name="Couloux A."/>
            <person name="Segurens B."/>
            <person name="Wincker P."/>
            <person name="D'Hont A."/>
            <person name="Scarpelli C."/>
            <person name="Weissenbach J."/>
            <person name="Salanoubat M."/>
            <person name="Quetier F."/>
            <person name="Yu Y."/>
            <person name="Kim H.R."/>
            <person name="Rambo T."/>
            <person name="Currie J."/>
            <person name="Collura K."/>
            <person name="Luo M."/>
            <person name="Yang T."/>
            <person name="Ammiraju J.S.S."/>
            <person name="Engler F."/>
            <person name="Soderlund C."/>
            <person name="Wing R.A."/>
            <person name="Palmer L.E."/>
            <person name="de la Bastide M."/>
            <person name="Spiegel L."/>
            <person name="Nascimento L."/>
            <person name="Zutavern T."/>
            <person name="O'Shaughnessy A."/>
            <person name="Dike S."/>
            <person name="Dedhia N."/>
            <person name="Preston R."/>
            <person name="Balija V."/>
            <person name="McCombie W.R."/>
            <person name="Chow T."/>
            <person name="Chen H."/>
            <person name="Chung M."/>
            <person name="Chen C."/>
            <person name="Shaw J."/>
            <person name="Wu H."/>
            <person name="Hsiao K."/>
            <person name="Chao Y."/>
            <person name="Chu M."/>
            <person name="Cheng C."/>
            <person name="Hour A."/>
            <person name="Lee P."/>
            <person name="Lin S."/>
            <person name="Lin Y."/>
            <person name="Liou J."/>
            <person name="Liu S."/>
            <person name="Hsing Y."/>
            <person name="Raghuvanshi S."/>
            <person name="Mohanty A."/>
            <person name="Bharti A.K."/>
            <person name="Gaur A."/>
            <person name="Gupta V."/>
            <person name="Kumar D."/>
            <person name="Ravi V."/>
            <person name="Vij S."/>
            <person name="Kapur A."/>
            <person name="Khurana P."/>
            <person name="Khurana P."/>
            <person name="Khurana J.P."/>
            <person name="Tyagi A.K."/>
            <person name="Gaikwad K."/>
            <person name="Singh A."/>
            <person name="Dalal V."/>
            <person name="Srivastava S."/>
            <person name="Dixit A."/>
            <person name="Pal A.K."/>
            <person name="Ghazi I.A."/>
            <person name="Yadav M."/>
            <person name="Pandit A."/>
            <person name="Bhargava A."/>
            <person name="Sureshbabu K."/>
            <person name="Batra K."/>
            <person name="Sharma T.R."/>
            <person name="Mohapatra T."/>
            <person name="Singh N.K."/>
            <person name="Messing J."/>
            <person name="Nelson A.B."/>
            <person name="Fuks G."/>
            <person name="Kavchok S."/>
            <person name="Keizer G."/>
            <person name="Linton E."/>
            <person name="Llaca V."/>
            <person name="Song R."/>
            <person name="Tanyolac B."/>
            <person name="Young S."/>
            <person name="Ho-Il K."/>
            <person name="Hahn J.H."/>
            <person name="Sangsakoo G."/>
            <person name="Vanavichit A."/>
            <person name="de Mattos Luiz.A.T."/>
            <person name="Zimmer P.D."/>
            <person name="Malone G."/>
            <person name="Dellagostin O."/>
            <person name="de Oliveira A.C."/>
            <person name="Bevan M."/>
            <person name="Bancroft I."/>
            <person name="Minx P."/>
            <person name="Cordum H."/>
            <person name="Wilson R."/>
            <person name="Cheng Z."/>
            <person name="Jin W."/>
            <person name="Jiang J."/>
            <person name="Leong S.A."/>
            <person name="Iwama H."/>
            <person name="Gojobori T."/>
            <person name="Itoh T."/>
            <person name="Niimura Y."/>
            <person name="Fujii Y."/>
            <person name="Habara T."/>
            <person name="Sakai H."/>
            <person name="Sato Y."/>
            <person name="Wilson G."/>
            <person name="Kumar K."/>
            <person name="McCouch S."/>
            <person name="Juretic N."/>
            <person name="Hoen D."/>
            <person name="Wright S."/>
            <person name="Bruskiewich R."/>
            <person name="Bureau T."/>
            <person name="Miyao A."/>
            <person name="Hirochika H."/>
            <person name="Nishikawa T."/>
            <person name="Kadowaki K."/>
            <person name="Sugiura M."/>
            <person name="Burr B."/>
            <person name="Sasaki T."/>
        </authorList>
    </citation>
    <scope>NUCLEOTIDE SEQUENCE [LARGE SCALE GENOMIC DNA]</scope>
    <source>
        <strain evidence="4">cv. Nipponbare</strain>
    </source>
</reference>
<feature type="region of interest" description="Disordered" evidence="1">
    <location>
        <begin position="62"/>
        <end position="85"/>
    </location>
</feature>
<sequence length="85" mass="9189">MDQAVETGNKFEAHTASGVGTMPLAHMNASKTTEAYASEVAAKWNGSGADPRPGMWHQSGELVREQDGKDNNLDCSKATRRTLLR</sequence>